<comment type="caution">
    <text evidence="2">The sequence shown here is derived from an EMBL/GenBank/DDBJ whole genome shotgun (WGS) entry which is preliminary data.</text>
</comment>
<feature type="region of interest" description="Disordered" evidence="1">
    <location>
        <begin position="17"/>
        <end position="60"/>
    </location>
</feature>
<proteinExistence type="predicted"/>
<feature type="compositionally biased region" description="Polar residues" evidence="1">
    <location>
        <begin position="21"/>
        <end position="40"/>
    </location>
</feature>
<reference evidence="2 3" key="1">
    <citation type="journal article" date="2018" name="PLoS Genet.">
        <title>Population sequencing reveals clonal diversity and ancestral inbreeding in the grapevine cultivar Chardonnay.</title>
        <authorList>
            <person name="Roach M.J."/>
            <person name="Johnson D.L."/>
            <person name="Bohlmann J."/>
            <person name="van Vuuren H.J."/>
            <person name="Jones S.J."/>
            <person name="Pretorius I.S."/>
            <person name="Schmidt S.A."/>
            <person name="Borneman A.R."/>
        </authorList>
    </citation>
    <scope>NUCLEOTIDE SEQUENCE [LARGE SCALE GENOMIC DNA]</scope>
    <source>
        <strain evidence="3">cv. Chardonnay</strain>
        <tissue evidence="2">Leaf</tissue>
    </source>
</reference>
<evidence type="ECO:0000256" key="1">
    <source>
        <dbReference type="SAM" id="MobiDB-lite"/>
    </source>
</evidence>
<dbReference type="Proteomes" id="UP000288805">
    <property type="component" value="Unassembled WGS sequence"/>
</dbReference>
<sequence length="235" mass="25886">MLEDDVQATTQQVLVAGQAARNDTTRNFKSSSQQGPSNRGQLPDFRWPGPIRSNPMERDRSKKCAYRKVHGHTTEACRSHHLLVNDLLKEGHLKHYVRVTAKSGESSRDHGPRAPTAPVRAVIDYIHGGPLDEEYSSRKKRQRLLRAATVQEHKNSIRSGLASGSIHLRILVDPGSSTDLLQVSVIKQMGFIPSSLENPGRILFGFNGASTTSLGDIILPIQAGPVILNVIFFRG</sequence>
<dbReference type="CDD" id="cd00303">
    <property type="entry name" value="retropepsin_like"/>
    <property type="match status" value="1"/>
</dbReference>
<organism evidence="2 3">
    <name type="scientific">Vitis vinifera</name>
    <name type="common">Grape</name>
    <dbReference type="NCBI Taxonomy" id="29760"/>
    <lineage>
        <taxon>Eukaryota</taxon>
        <taxon>Viridiplantae</taxon>
        <taxon>Streptophyta</taxon>
        <taxon>Embryophyta</taxon>
        <taxon>Tracheophyta</taxon>
        <taxon>Spermatophyta</taxon>
        <taxon>Magnoliopsida</taxon>
        <taxon>eudicotyledons</taxon>
        <taxon>Gunneridae</taxon>
        <taxon>Pentapetalae</taxon>
        <taxon>rosids</taxon>
        <taxon>Vitales</taxon>
        <taxon>Vitaceae</taxon>
        <taxon>Viteae</taxon>
        <taxon>Vitis</taxon>
    </lineage>
</organism>
<dbReference type="PANTHER" id="PTHR33240">
    <property type="entry name" value="OS08G0508500 PROTEIN"/>
    <property type="match status" value="1"/>
</dbReference>
<evidence type="ECO:0000313" key="3">
    <source>
        <dbReference type="Proteomes" id="UP000288805"/>
    </source>
</evidence>
<dbReference type="AlphaFoldDB" id="A0A438IVU3"/>
<accession>A0A438IVU3</accession>
<protein>
    <recommendedName>
        <fullName evidence="4">Retrotransposon gag domain-containing protein</fullName>
    </recommendedName>
</protein>
<dbReference type="EMBL" id="QGNW01000079">
    <property type="protein sequence ID" value="RVX00756.1"/>
    <property type="molecule type" value="Genomic_DNA"/>
</dbReference>
<evidence type="ECO:0008006" key="4">
    <source>
        <dbReference type="Google" id="ProtNLM"/>
    </source>
</evidence>
<gene>
    <name evidence="2" type="ORF">CK203_026480</name>
</gene>
<dbReference type="PANTHER" id="PTHR33240:SF15">
    <property type="entry name" value="GAG-PRO-LIKE PROTEIN"/>
    <property type="match status" value="1"/>
</dbReference>
<name>A0A438IVU3_VITVI</name>
<evidence type="ECO:0000313" key="2">
    <source>
        <dbReference type="EMBL" id="RVX00756.1"/>
    </source>
</evidence>